<dbReference type="Pfam" id="PF19301">
    <property type="entry name" value="LigXa_C"/>
    <property type="match status" value="1"/>
</dbReference>
<reference evidence="7 8" key="1">
    <citation type="submission" date="2014-10" db="EMBL/GenBank/DDBJ databases">
        <title>Genome sequence of Ponticoccus sp. strain UMTAT08 isolated from clonal culture of toxic dinoflagellate Alexandrium tamiyavanichii.</title>
        <authorList>
            <person name="Gan H.Y."/>
            <person name="Muhd D.-D."/>
            <person name="Mohd Noor M.E."/>
            <person name="Yeong Y.S."/>
            <person name="Usup G."/>
        </authorList>
    </citation>
    <scope>NUCLEOTIDE SEQUENCE [LARGE SCALE GENOMIC DNA]</scope>
    <source>
        <strain evidence="7 8">UMTAT08</strain>
    </source>
</reference>
<dbReference type="InterPro" id="IPR045623">
    <property type="entry name" value="LigXa_C"/>
</dbReference>
<evidence type="ECO:0000256" key="1">
    <source>
        <dbReference type="ARBA" id="ARBA00022714"/>
    </source>
</evidence>
<comment type="caution">
    <text evidence="7">The sequence shown here is derived from an EMBL/GenBank/DDBJ whole genome shotgun (WGS) entry which is preliminary data.</text>
</comment>
<keyword evidence="2" id="KW-0479">Metal-binding</keyword>
<protein>
    <submittedName>
        <fullName evidence="7">Putative phthalate dioxygenase</fullName>
    </submittedName>
</protein>
<dbReference type="Pfam" id="PF00355">
    <property type="entry name" value="Rieske"/>
    <property type="match status" value="1"/>
</dbReference>
<dbReference type="SUPFAM" id="SSF50022">
    <property type="entry name" value="ISP domain"/>
    <property type="match status" value="1"/>
</dbReference>
<organism evidence="7 8">
    <name type="scientific">Mameliella alba</name>
    <dbReference type="NCBI Taxonomy" id="561184"/>
    <lineage>
        <taxon>Bacteria</taxon>
        <taxon>Pseudomonadati</taxon>
        <taxon>Pseudomonadota</taxon>
        <taxon>Alphaproteobacteria</taxon>
        <taxon>Rhodobacterales</taxon>
        <taxon>Roseobacteraceae</taxon>
        <taxon>Mameliella</taxon>
    </lineage>
</organism>
<dbReference type="InterPro" id="IPR017941">
    <property type="entry name" value="Rieske_2Fe-2S"/>
</dbReference>
<keyword evidence="8" id="KW-1185">Reference proteome</keyword>
<evidence type="ECO:0000313" key="8">
    <source>
        <dbReference type="Proteomes" id="UP000030960"/>
    </source>
</evidence>
<dbReference type="GO" id="GO:0051537">
    <property type="term" value="F:2 iron, 2 sulfur cluster binding"/>
    <property type="evidence" value="ECO:0007669"/>
    <property type="project" value="UniProtKB-KW"/>
</dbReference>
<proteinExistence type="predicted"/>
<accession>A0A0B3S2Q6</accession>
<dbReference type="Gene3D" id="2.102.10.10">
    <property type="entry name" value="Rieske [2Fe-2S] iron-sulphur domain"/>
    <property type="match status" value="1"/>
</dbReference>
<dbReference type="PANTHER" id="PTHR21266:SF59">
    <property type="entry name" value="BLR4922 PROTEIN"/>
    <property type="match status" value="1"/>
</dbReference>
<dbReference type="AlphaFoldDB" id="A0A0B3S2Q6"/>
<evidence type="ECO:0000259" key="6">
    <source>
        <dbReference type="PROSITE" id="PS51296"/>
    </source>
</evidence>
<dbReference type="Gene3D" id="3.90.380.10">
    <property type="entry name" value="Naphthalene 1,2-dioxygenase Alpha Subunit, Chain A, domain 1"/>
    <property type="match status" value="1"/>
</dbReference>
<dbReference type="GO" id="GO:0051213">
    <property type="term" value="F:dioxygenase activity"/>
    <property type="evidence" value="ECO:0007669"/>
    <property type="project" value="UniProtKB-KW"/>
</dbReference>
<gene>
    <name evidence="7" type="ORF">OA50_01158</name>
</gene>
<dbReference type="RefSeq" id="WP_043138395.1">
    <property type="nucleotide sequence ID" value="NZ_JSUQ01000003.1"/>
</dbReference>
<evidence type="ECO:0000256" key="2">
    <source>
        <dbReference type="ARBA" id="ARBA00022723"/>
    </source>
</evidence>
<keyword evidence="4" id="KW-0408">Iron</keyword>
<evidence type="ECO:0000256" key="4">
    <source>
        <dbReference type="ARBA" id="ARBA00023004"/>
    </source>
</evidence>
<evidence type="ECO:0000256" key="3">
    <source>
        <dbReference type="ARBA" id="ARBA00023002"/>
    </source>
</evidence>
<dbReference type="CDD" id="cd08878">
    <property type="entry name" value="RHO_alpha_C_DMO-like"/>
    <property type="match status" value="1"/>
</dbReference>
<dbReference type="STRING" id="561184.SAMN05216376_105329"/>
<dbReference type="EMBL" id="JSUQ01000003">
    <property type="protein sequence ID" value="KHQ54562.1"/>
    <property type="molecule type" value="Genomic_DNA"/>
</dbReference>
<dbReference type="CDD" id="cd03479">
    <property type="entry name" value="Rieske_RO_Alpha_PhDO_like"/>
    <property type="match status" value="1"/>
</dbReference>
<keyword evidence="1" id="KW-0001">2Fe-2S</keyword>
<evidence type="ECO:0000256" key="5">
    <source>
        <dbReference type="ARBA" id="ARBA00023014"/>
    </source>
</evidence>
<dbReference type="Proteomes" id="UP000030960">
    <property type="component" value="Unassembled WGS sequence"/>
</dbReference>
<feature type="domain" description="Rieske" evidence="6">
    <location>
        <begin position="27"/>
        <end position="133"/>
    </location>
</feature>
<dbReference type="InterPro" id="IPR050584">
    <property type="entry name" value="Cholesterol_7-desaturase"/>
</dbReference>
<keyword evidence="3" id="KW-0560">Oxidoreductase</keyword>
<dbReference type="PANTHER" id="PTHR21266">
    <property type="entry name" value="IRON-SULFUR DOMAIN CONTAINING PROTEIN"/>
    <property type="match status" value="1"/>
</dbReference>
<keyword evidence="7" id="KW-0223">Dioxygenase</keyword>
<dbReference type="PATRIC" id="fig|1515334.3.peg.1162"/>
<sequence length="438" mass="50049">MISQELNDRLTRVGRDQPAGQVLRRYWQPAALSDELKGPRPVVPVTLLGEKLVLFRDNEGELGLIGRHCPHRGADLCYGRREDNGLRCPFHGWHFDRTGQCVEQPGEPEGSKMHEQIRTPAYPVVERNGIVFAYLGPGDPPPLPNFDCFRAPDTHVFAFKGLWECNWLQALEVGIDPAHASFLHRFLEDEDPKDSYGKQFRDSAADTNIPMTKLLRDYPRPEIRVEETDFGLKLTALRHMENGLTHVRVTNQIFPEAICIPMSREMTITQWHVPIDDENCYWYSMFTSFDKPVNKELMREQRLKEHRLPDYAPLKNKRNDYGYDPEEQARETYTGMGLDINVHDQWAVESMGPIQDRTDEHLGKTDVGIIRYRRMLRAAMDALEKGEEEALPMRGAVDPSTLKGPLSNDAIADSADWDAASLRADAERRDACPWDAGL</sequence>
<dbReference type="PROSITE" id="PS51296">
    <property type="entry name" value="RIESKE"/>
    <property type="match status" value="1"/>
</dbReference>
<dbReference type="GO" id="GO:0046872">
    <property type="term" value="F:metal ion binding"/>
    <property type="evidence" value="ECO:0007669"/>
    <property type="project" value="UniProtKB-KW"/>
</dbReference>
<dbReference type="OrthoDB" id="7456916at2"/>
<evidence type="ECO:0000313" key="7">
    <source>
        <dbReference type="EMBL" id="KHQ54562.1"/>
    </source>
</evidence>
<dbReference type="InterPro" id="IPR036922">
    <property type="entry name" value="Rieske_2Fe-2S_sf"/>
</dbReference>
<dbReference type="SUPFAM" id="SSF55961">
    <property type="entry name" value="Bet v1-like"/>
    <property type="match status" value="1"/>
</dbReference>
<name>A0A0B3S2Q6_9RHOB</name>
<keyword evidence="5" id="KW-0411">Iron-sulfur</keyword>